<gene>
    <name evidence="3" type="ORF">OO17_16155</name>
</gene>
<feature type="region of interest" description="Disordered" evidence="1">
    <location>
        <begin position="136"/>
        <end position="155"/>
    </location>
</feature>
<evidence type="ECO:0000313" key="4">
    <source>
        <dbReference type="Proteomes" id="UP000032515"/>
    </source>
</evidence>
<dbReference type="Proteomes" id="UP000032515">
    <property type="component" value="Unassembled WGS sequence"/>
</dbReference>
<feature type="compositionally biased region" description="Acidic residues" evidence="1">
    <location>
        <begin position="359"/>
        <end position="369"/>
    </location>
</feature>
<dbReference type="AlphaFoldDB" id="A0A0D7EK34"/>
<feature type="region of interest" description="Disordered" evidence="1">
    <location>
        <begin position="347"/>
        <end position="374"/>
    </location>
</feature>
<dbReference type="EMBL" id="JXXE01000323">
    <property type="protein sequence ID" value="KIZ41006.1"/>
    <property type="molecule type" value="Genomic_DNA"/>
</dbReference>
<organism evidence="3 4">
    <name type="scientific">Rhodopseudomonas palustris</name>
    <dbReference type="NCBI Taxonomy" id="1076"/>
    <lineage>
        <taxon>Bacteria</taxon>
        <taxon>Pseudomonadati</taxon>
        <taxon>Pseudomonadota</taxon>
        <taxon>Alphaproteobacteria</taxon>
        <taxon>Hyphomicrobiales</taxon>
        <taxon>Nitrobacteraceae</taxon>
        <taxon>Rhodopseudomonas</taxon>
    </lineage>
</organism>
<proteinExistence type="predicted"/>
<dbReference type="RefSeq" id="WP_044413042.1">
    <property type="nucleotide sequence ID" value="NZ_JXXE01000323.1"/>
</dbReference>
<keyword evidence="2" id="KW-0732">Signal</keyword>
<feature type="signal peptide" evidence="2">
    <location>
        <begin position="1"/>
        <end position="22"/>
    </location>
</feature>
<feature type="chain" id="PRO_5002319364" evidence="2">
    <location>
        <begin position="23"/>
        <end position="394"/>
    </location>
</feature>
<reference evidence="3 4" key="1">
    <citation type="submission" date="2014-11" db="EMBL/GenBank/DDBJ databases">
        <title>Genomics and ecophysiology of heterotrophic nitrogen fixing bacteria isolated from estuarine surface water.</title>
        <authorList>
            <person name="Bentzon-Tilia M."/>
            <person name="Severin I."/>
            <person name="Hansen L.H."/>
            <person name="Riemann L."/>
        </authorList>
    </citation>
    <scope>NUCLEOTIDE SEQUENCE [LARGE SCALE GENOMIC DNA]</scope>
    <source>
        <strain evidence="3 4">BAL398</strain>
    </source>
</reference>
<evidence type="ECO:0000313" key="3">
    <source>
        <dbReference type="EMBL" id="KIZ41006.1"/>
    </source>
</evidence>
<comment type="caution">
    <text evidence="3">The sequence shown here is derived from an EMBL/GenBank/DDBJ whole genome shotgun (WGS) entry which is preliminary data.</text>
</comment>
<feature type="compositionally biased region" description="Basic and acidic residues" evidence="1">
    <location>
        <begin position="136"/>
        <end position="149"/>
    </location>
</feature>
<dbReference type="OrthoDB" id="8196130at2"/>
<dbReference type="PATRIC" id="fig|1076.23.peg.3455"/>
<name>A0A0D7EK34_RHOPL</name>
<evidence type="ECO:0000256" key="2">
    <source>
        <dbReference type="SAM" id="SignalP"/>
    </source>
</evidence>
<accession>A0A0D7EK34</accession>
<sequence length="394" mass="41885">MRALIFSLLLLVPAADAALAQAKPPAQPGTDIRYFTSIDGFMDGNADVILKETRQGDTVTSAVIDVCYPADKASDRRDRFVADLAPRGQTMTGTTQSLGDKLPVSVTLTRKQTGETYKFTGKVKIGSTVTEIVSRDNSDLSEQEYRDNQSTDDSITAAPEDFTEVSPEAVGVKVKLDSALDFLKSLKGQNIEVALSSLNAGCDALRAGEQTITLSVDPTRAAAFIANARTQPGVVKAGWTTGIFDMDRSIRFAAANWRDGDRLNRDKLSGAIAAVLSKTLAAKLSAETWSDTTGKLTLIFKRPSPLLPALGLTETLEVTALVGPDKPGATDRLMLWVGAPAISTADETPGAKLNLNDDTGADEEGEPEDTGGSLAALAKAFSAQRWDSDKAAWK</sequence>
<evidence type="ECO:0000256" key="1">
    <source>
        <dbReference type="SAM" id="MobiDB-lite"/>
    </source>
</evidence>
<protein>
    <submittedName>
        <fullName evidence="3">Signal peptide protein</fullName>
    </submittedName>
</protein>